<dbReference type="Pfam" id="PF00484">
    <property type="entry name" value="Pro_CA"/>
    <property type="match status" value="1"/>
</dbReference>
<dbReference type="PANTHER" id="PTHR11002">
    <property type="entry name" value="CARBONIC ANHYDRASE"/>
    <property type="match status" value="1"/>
</dbReference>
<evidence type="ECO:0000256" key="7">
    <source>
        <dbReference type="ARBA" id="ARBA00048348"/>
    </source>
</evidence>
<comment type="caution">
    <text evidence="9">The sequence shown here is derived from an EMBL/GenBank/DDBJ whole genome shotgun (WGS) entry which is preliminary data.</text>
</comment>
<keyword evidence="5 8" id="KW-0862">Zinc</keyword>
<dbReference type="RefSeq" id="WP_224190324.1">
    <property type="nucleotide sequence ID" value="NZ_JAIRAU010000001.1"/>
</dbReference>
<dbReference type="SUPFAM" id="SSF53056">
    <property type="entry name" value="beta-carbonic anhydrase, cab"/>
    <property type="match status" value="1"/>
</dbReference>
<dbReference type="Gene3D" id="3.40.1050.10">
    <property type="entry name" value="Carbonic anhydrase"/>
    <property type="match status" value="1"/>
</dbReference>
<evidence type="ECO:0000256" key="2">
    <source>
        <dbReference type="ARBA" id="ARBA00006217"/>
    </source>
</evidence>
<comment type="cofactor">
    <cofactor evidence="1">
        <name>Zn(2+)</name>
        <dbReference type="ChEBI" id="CHEBI:29105"/>
    </cofactor>
</comment>
<sequence>MNPARRLLLANKSWAQERRAIDPEFFARLASGQQPEFLWISCSDSRVPETQLTVTDAGELFVHRNVANLVRADDRNVLCVLQYAIEALKVRHVIVCGHYGCGGVKAAINGAPPGRLSEWLDPVAQIYEQHRAQLDLLSEEERWAKLVELNTVAQVHRLAQTDVIENAWAKYNYPYLHAWVYSLPDGLIQPLLTLSPSGPQKLL</sequence>
<dbReference type="Proteomes" id="UP001139031">
    <property type="component" value="Unassembled WGS sequence"/>
</dbReference>
<name>A0ABS7TK31_9BACT</name>
<dbReference type="EMBL" id="JAIRAU010000001">
    <property type="protein sequence ID" value="MBZ5708577.1"/>
    <property type="molecule type" value="Genomic_DNA"/>
</dbReference>
<evidence type="ECO:0000256" key="3">
    <source>
        <dbReference type="ARBA" id="ARBA00012925"/>
    </source>
</evidence>
<reference evidence="9" key="1">
    <citation type="submission" date="2021-08" db="EMBL/GenBank/DDBJ databases">
        <authorList>
            <person name="Stevens D.C."/>
        </authorList>
    </citation>
    <scope>NUCLEOTIDE SEQUENCE</scope>
    <source>
        <strain evidence="9">DSM 53165</strain>
    </source>
</reference>
<protein>
    <recommendedName>
        <fullName evidence="3 8">Carbonic anhydrase</fullName>
        <ecNumber evidence="3 8">4.2.1.1</ecNumber>
    </recommendedName>
    <alternativeName>
        <fullName evidence="8">Carbonate dehydratase</fullName>
    </alternativeName>
</protein>
<evidence type="ECO:0000256" key="8">
    <source>
        <dbReference type="RuleBase" id="RU003956"/>
    </source>
</evidence>
<organism evidence="9 10">
    <name type="scientific">Nannocystis pusilla</name>
    <dbReference type="NCBI Taxonomy" id="889268"/>
    <lineage>
        <taxon>Bacteria</taxon>
        <taxon>Pseudomonadati</taxon>
        <taxon>Myxococcota</taxon>
        <taxon>Polyangia</taxon>
        <taxon>Nannocystales</taxon>
        <taxon>Nannocystaceae</taxon>
        <taxon>Nannocystis</taxon>
    </lineage>
</organism>
<dbReference type="PROSITE" id="PS00705">
    <property type="entry name" value="PROK_CO2_ANHYDRASE_2"/>
    <property type="match status" value="1"/>
</dbReference>
<dbReference type="InterPro" id="IPR036874">
    <property type="entry name" value="Carbonic_anhydrase_sf"/>
</dbReference>
<comment type="similarity">
    <text evidence="2 8">Belongs to the beta-class carbonic anhydrase family.</text>
</comment>
<dbReference type="SMART" id="SM00947">
    <property type="entry name" value="Pro_CA"/>
    <property type="match status" value="1"/>
</dbReference>
<keyword evidence="6 8" id="KW-0456">Lyase</keyword>
<dbReference type="EC" id="4.2.1.1" evidence="3 8"/>
<keyword evidence="10" id="KW-1185">Reference proteome</keyword>
<comment type="catalytic activity">
    <reaction evidence="7 8">
        <text>hydrogencarbonate + H(+) = CO2 + H2O</text>
        <dbReference type="Rhea" id="RHEA:10748"/>
        <dbReference type="ChEBI" id="CHEBI:15377"/>
        <dbReference type="ChEBI" id="CHEBI:15378"/>
        <dbReference type="ChEBI" id="CHEBI:16526"/>
        <dbReference type="ChEBI" id="CHEBI:17544"/>
        <dbReference type="EC" id="4.2.1.1"/>
    </reaction>
</comment>
<dbReference type="InterPro" id="IPR015892">
    <property type="entry name" value="Carbonic_anhydrase_CS"/>
</dbReference>
<accession>A0ABS7TK31</accession>
<proteinExistence type="inferred from homology"/>
<evidence type="ECO:0000256" key="1">
    <source>
        <dbReference type="ARBA" id="ARBA00001947"/>
    </source>
</evidence>
<dbReference type="PANTHER" id="PTHR11002:SF76">
    <property type="entry name" value="CARBONIC ANHYDRASE"/>
    <property type="match status" value="1"/>
</dbReference>
<keyword evidence="4" id="KW-0479">Metal-binding</keyword>
<evidence type="ECO:0000313" key="10">
    <source>
        <dbReference type="Proteomes" id="UP001139031"/>
    </source>
</evidence>
<evidence type="ECO:0000313" key="9">
    <source>
        <dbReference type="EMBL" id="MBZ5708577.1"/>
    </source>
</evidence>
<evidence type="ECO:0000256" key="4">
    <source>
        <dbReference type="ARBA" id="ARBA00022723"/>
    </source>
</evidence>
<evidence type="ECO:0000256" key="6">
    <source>
        <dbReference type="ARBA" id="ARBA00023239"/>
    </source>
</evidence>
<dbReference type="CDD" id="cd00883">
    <property type="entry name" value="beta_CA_cladeA"/>
    <property type="match status" value="1"/>
</dbReference>
<comment type="function">
    <text evidence="8">Reversible hydration of carbon dioxide.</text>
</comment>
<gene>
    <name evidence="9" type="ORF">K7C98_04855</name>
</gene>
<dbReference type="InterPro" id="IPR001765">
    <property type="entry name" value="Carbonic_anhydrase"/>
</dbReference>
<evidence type="ECO:0000256" key="5">
    <source>
        <dbReference type="ARBA" id="ARBA00022833"/>
    </source>
</evidence>